<proteinExistence type="inferred from homology"/>
<dbReference type="GO" id="GO:0005737">
    <property type="term" value="C:cytoplasm"/>
    <property type="evidence" value="ECO:0007669"/>
    <property type="project" value="TreeGrafter"/>
</dbReference>
<dbReference type="GO" id="GO:0006511">
    <property type="term" value="P:ubiquitin-dependent protein catabolic process"/>
    <property type="evidence" value="ECO:0007669"/>
    <property type="project" value="UniProtKB-UniRule"/>
</dbReference>
<dbReference type="PANTHER" id="PTHR10589">
    <property type="entry name" value="UBIQUITIN CARBOXYL-TERMINAL HYDROLASE"/>
    <property type="match status" value="1"/>
</dbReference>
<dbReference type="InterPro" id="IPR038765">
    <property type="entry name" value="Papain-like_cys_pep_sf"/>
</dbReference>
<dbReference type="CDD" id="cd09616">
    <property type="entry name" value="Peptidase_C12_UCH_L1_L3"/>
    <property type="match status" value="1"/>
</dbReference>
<protein>
    <recommendedName>
        <fullName evidence="8">Ubiquitin carboxyl-terminal hydrolase</fullName>
        <ecNumber evidence="8">3.4.19.12</ecNumber>
    </recommendedName>
</protein>
<accession>A0A8H8U3V6</accession>
<evidence type="ECO:0000256" key="7">
    <source>
        <dbReference type="PROSITE-ProRule" id="PRU01393"/>
    </source>
</evidence>
<name>A0A8H8U3V6_9HELO</name>
<dbReference type="InterPro" id="IPR001578">
    <property type="entry name" value="Peptidase_C12_UCH"/>
</dbReference>
<comment type="similarity">
    <text evidence="2 7 8">Belongs to the peptidase C12 family.</text>
</comment>
<evidence type="ECO:0000256" key="5">
    <source>
        <dbReference type="ARBA" id="ARBA00022801"/>
    </source>
</evidence>
<dbReference type="EC" id="3.4.19.12" evidence="8"/>
<feature type="active site" description="Proton donor" evidence="7">
    <location>
        <position position="203"/>
    </location>
</feature>
<evidence type="ECO:0000256" key="2">
    <source>
        <dbReference type="ARBA" id="ARBA00009326"/>
    </source>
</evidence>
<dbReference type="Pfam" id="PF01088">
    <property type="entry name" value="Peptidase_C12"/>
    <property type="match status" value="1"/>
</dbReference>
<evidence type="ECO:0000256" key="3">
    <source>
        <dbReference type="ARBA" id="ARBA00022670"/>
    </source>
</evidence>
<evidence type="ECO:0000259" key="10">
    <source>
        <dbReference type="PROSITE" id="PS52048"/>
    </source>
</evidence>
<dbReference type="EMBL" id="QGMJ01000962">
    <property type="protein sequence ID" value="TVY32685.1"/>
    <property type="molecule type" value="Genomic_DNA"/>
</dbReference>
<sequence>MAEATKPNPQTNDPDVPKTRKAFVPLENNPEVMTSLVHKLGLSHALSFHDVYSITDPDMLAFVPRPAAALLLVFPVSTSYETSRMDEDKEKPEYEGKGEGEPVVWYKQTIRNACGLIGILHALSNGLATNFIEVEWSMLIFDDGGTVEPDSDLHKLVKDAIPLAPAQRADLLYNSQALESAHQSAATQGDSAAPGAEDNIDLHYVCFVKDEKSNLWELDGRRKGPLNRGALGVDEDVLSEKALELGVKKFLAREEAAGGGELRFSVIALAQSLD</sequence>
<keyword evidence="6 7" id="KW-0788">Thiol protease</keyword>
<dbReference type="GO" id="GO:0016579">
    <property type="term" value="P:protein deubiquitination"/>
    <property type="evidence" value="ECO:0007669"/>
    <property type="project" value="TreeGrafter"/>
</dbReference>
<evidence type="ECO:0000256" key="9">
    <source>
        <dbReference type="SAM" id="MobiDB-lite"/>
    </source>
</evidence>
<evidence type="ECO:0000313" key="11">
    <source>
        <dbReference type="EMBL" id="TVY32685.1"/>
    </source>
</evidence>
<feature type="site" description="Transition state stabilizer" evidence="7">
    <location>
        <position position="108"/>
    </location>
</feature>
<dbReference type="PANTHER" id="PTHR10589:SF17">
    <property type="entry name" value="UBIQUITIN CARBOXYL-TERMINAL HYDROLASE"/>
    <property type="match status" value="1"/>
</dbReference>
<dbReference type="PRINTS" id="PR00707">
    <property type="entry name" value="UBCTHYDRLASE"/>
</dbReference>
<dbReference type="SUPFAM" id="SSF54001">
    <property type="entry name" value="Cysteine proteinases"/>
    <property type="match status" value="1"/>
</dbReference>
<feature type="region of interest" description="Disordered" evidence="9">
    <location>
        <begin position="1"/>
        <end position="20"/>
    </location>
</feature>
<keyword evidence="4 7" id="KW-0833">Ubl conjugation pathway</keyword>
<comment type="caution">
    <text evidence="11">The sequence shown here is derived from an EMBL/GenBank/DDBJ whole genome shotgun (WGS) entry which is preliminary data.</text>
</comment>
<dbReference type="FunFam" id="3.40.532.10:FF:000008">
    <property type="entry name" value="Ubiquitin carboxyl-terminal hydrolase"/>
    <property type="match status" value="1"/>
</dbReference>
<organism evidence="11 12">
    <name type="scientific">Lachnellula subtilissima</name>
    <dbReference type="NCBI Taxonomy" id="602034"/>
    <lineage>
        <taxon>Eukaryota</taxon>
        <taxon>Fungi</taxon>
        <taxon>Dikarya</taxon>
        <taxon>Ascomycota</taxon>
        <taxon>Pezizomycotina</taxon>
        <taxon>Leotiomycetes</taxon>
        <taxon>Helotiales</taxon>
        <taxon>Lachnaceae</taxon>
        <taxon>Lachnellula</taxon>
    </lineage>
</organism>
<dbReference type="OrthoDB" id="427186at2759"/>
<evidence type="ECO:0000313" key="12">
    <source>
        <dbReference type="Proteomes" id="UP000462212"/>
    </source>
</evidence>
<evidence type="ECO:0000256" key="8">
    <source>
        <dbReference type="RuleBase" id="RU361215"/>
    </source>
</evidence>
<dbReference type="Proteomes" id="UP000462212">
    <property type="component" value="Unassembled WGS sequence"/>
</dbReference>
<gene>
    <name evidence="11" type="primary">UCHL3</name>
    <name evidence="11" type="ORF">LSUB1_G007620</name>
</gene>
<dbReference type="AlphaFoldDB" id="A0A8H8U3V6"/>
<comment type="catalytic activity">
    <reaction evidence="1 7 8">
        <text>Thiol-dependent hydrolysis of ester, thioester, amide, peptide and isopeptide bonds formed by the C-terminal Gly of ubiquitin (a 76-residue protein attached to proteins as an intracellular targeting signal).</text>
        <dbReference type="EC" id="3.4.19.12"/>
    </reaction>
</comment>
<reference evidence="11 12" key="1">
    <citation type="submission" date="2018-05" db="EMBL/GenBank/DDBJ databases">
        <title>Genome sequencing and assembly of the regulated plant pathogen Lachnellula willkommii and related sister species for the development of diagnostic species identification markers.</title>
        <authorList>
            <person name="Giroux E."/>
            <person name="Bilodeau G."/>
        </authorList>
    </citation>
    <scope>NUCLEOTIDE SEQUENCE [LARGE SCALE GENOMIC DNA]</scope>
    <source>
        <strain evidence="11 12">CBS 197.66</strain>
    </source>
</reference>
<keyword evidence="3 7" id="KW-0645">Protease</keyword>
<evidence type="ECO:0000256" key="6">
    <source>
        <dbReference type="ARBA" id="ARBA00022807"/>
    </source>
</evidence>
<dbReference type="PROSITE" id="PS00140">
    <property type="entry name" value="UCH_1"/>
    <property type="match status" value="1"/>
</dbReference>
<evidence type="ECO:0000256" key="4">
    <source>
        <dbReference type="ARBA" id="ARBA00022786"/>
    </source>
</evidence>
<feature type="domain" description="UCH catalytic" evidence="10">
    <location>
        <begin position="22"/>
        <end position="271"/>
    </location>
</feature>
<dbReference type="InterPro" id="IPR057254">
    <property type="entry name" value="UCH_AS"/>
</dbReference>
<dbReference type="Gene3D" id="3.40.532.10">
    <property type="entry name" value="Peptidase C12, ubiquitin carboxyl-terminal hydrolase"/>
    <property type="match status" value="1"/>
</dbReference>
<dbReference type="GO" id="GO:0004843">
    <property type="term" value="F:cysteine-type deubiquitinase activity"/>
    <property type="evidence" value="ECO:0007669"/>
    <property type="project" value="UniProtKB-UniRule"/>
</dbReference>
<keyword evidence="5 7" id="KW-0378">Hydrolase</keyword>
<dbReference type="PROSITE" id="PS52048">
    <property type="entry name" value="UCH_DOMAIN"/>
    <property type="match status" value="1"/>
</dbReference>
<keyword evidence="12" id="KW-1185">Reference proteome</keyword>
<feature type="site" description="Important for enzyme activity" evidence="7">
    <location>
        <position position="219"/>
    </location>
</feature>
<evidence type="ECO:0000256" key="1">
    <source>
        <dbReference type="ARBA" id="ARBA00000707"/>
    </source>
</evidence>
<feature type="active site" description="Nucleophile" evidence="7">
    <location>
        <position position="114"/>
    </location>
</feature>
<dbReference type="InterPro" id="IPR036959">
    <property type="entry name" value="Peptidase_C12_UCH_sf"/>
</dbReference>